<comment type="subcellular location">
    <subcellularLocation>
        <location evidence="1">Membrane</location>
    </subcellularLocation>
</comment>
<accession>A0A7K1Y994</accession>
<proteinExistence type="predicted"/>
<evidence type="ECO:0000313" key="5">
    <source>
        <dbReference type="Proteomes" id="UP000466586"/>
    </source>
</evidence>
<name>A0A7K1Y994_9SPHI</name>
<dbReference type="Pfam" id="PF01103">
    <property type="entry name" value="Omp85"/>
    <property type="match status" value="1"/>
</dbReference>
<dbReference type="Proteomes" id="UP000466586">
    <property type="component" value="Unassembled WGS sequence"/>
</dbReference>
<sequence length="332" mass="36953">MFCSYAQDTSSVKKKKPKSITAIPIVSYNRSYGFIAAVSTLGFFKLSKTDSVSPESQAGVAGGYTQNKSWFVSGFTRLYVNDDKWRFTFAAATGKVNFQYFESDGDTEEGNFADYSNVNKLIFLKGLRKIHGHLYGGLFLKFQHSDTEFEGDSSQQVNTNSIGLSMLYDSRNDVYYPSKGLQVSLNLADNAKWLGSDSLFSSLKAYANYYRRVTHNSILASRLSFYTGLGDVPFVGQHTVGGKDIRGYSNGKYRGNQVYAVQAEYRWNFYKRWGAVGFFGLAFTESPYSGILPGGGVGARFKVFRSRNINIGIDGALGKNDHGIYFRIGEAF</sequence>
<evidence type="ECO:0000313" key="4">
    <source>
        <dbReference type="EMBL" id="MXV51162.1"/>
    </source>
</evidence>
<dbReference type="RefSeq" id="WP_160844327.1">
    <property type="nucleotide sequence ID" value="NZ_WVHT01000003.1"/>
</dbReference>
<evidence type="ECO:0000256" key="2">
    <source>
        <dbReference type="ARBA" id="ARBA00023136"/>
    </source>
</evidence>
<evidence type="ECO:0000256" key="1">
    <source>
        <dbReference type="ARBA" id="ARBA00004370"/>
    </source>
</evidence>
<protein>
    <submittedName>
        <fullName evidence="4">BamA/TamA family outer membrane protein</fullName>
    </submittedName>
</protein>
<keyword evidence="2" id="KW-0472">Membrane</keyword>
<feature type="domain" description="Bacterial surface antigen (D15)" evidence="3">
    <location>
        <begin position="91"/>
        <end position="278"/>
    </location>
</feature>
<keyword evidence="5" id="KW-1185">Reference proteome</keyword>
<dbReference type="EMBL" id="WVHT01000003">
    <property type="protein sequence ID" value="MXV51162.1"/>
    <property type="molecule type" value="Genomic_DNA"/>
</dbReference>
<organism evidence="4 5">
    <name type="scientific">Hufsiella arboris</name>
    <dbReference type="NCBI Taxonomy" id="2695275"/>
    <lineage>
        <taxon>Bacteria</taxon>
        <taxon>Pseudomonadati</taxon>
        <taxon>Bacteroidota</taxon>
        <taxon>Sphingobacteriia</taxon>
        <taxon>Sphingobacteriales</taxon>
        <taxon>Sphingobacteriaceae</taxon>
        <taxon>Hufsiella</taxon>
    </lineage>
</organism>
<gene>
    <name evidence="4" type="ORF">GS399_09290</name>
</gene>
<dbReference type="AlphaFoldDB" id="A0A7K1Y994"/>
<evidence type="ECO:0000259" key="3">
    <source>
        <dbReference type="Pfam" id="PF01103"/>
    </source>
</evidence>
<reference evidence="4 5" key="1">
    <citation type="submission" date="2019-11" db="EMBL/GenBank/DDBJ databases">
        <title>Pedobacter sp. HMF7647 Genome sequencing and assembly.</title>
        <authorList>
            <person name="Kang H."/>
            <person name="Kim H."/>
            <person name="Joh K."/>
        </authorList>
    </citation>
    <scope>NUCLEOTIDE SEQUENCE [LARGE SCALE GENOMIC DNA]</scope>
    <source>
        <strain evidence="4 5">HMF7647</strain>
    </source>
</reference>
<dbReference type="GO" id="GO:0019867">
    <property type="term" value="C:outer membrane"/>
    <property type="evidence" value="ECO:0007669"/>
    <property type="project" value="InterPro"/>
</dbReference>
<comment type="caution">
    <text evidence="4">The sequence shown here is derived from an EMBL/GenBank/DDBJ whole genome shotgun (WGS) entry which is preliminary data.</text>
</comment>
<dbReference type="Gene3D" id="2.40.160.50">
    <property type="entry name" value="membrane protein fhac: a member of the omp85/tpsb transporter family"/>
    <property type="match status" value="1"/>
</dbReference>
<dbReference type="InterPro" id="IPR000184">
    <property type="entry name" value="Bac_surfAg_D15"/>
</dbReference>